<dbReference type="OrthoDB" id="8452319at2"/>
<comment type="caution">
    <text evidence="1">The sequence shown here is derived from an EMBL/GenBank/DDBJ whole genome shotgun (WGS) entry which is preliminary data.</text>
</comment>
<dbReference type="Proteomes" id="UP000237839">
    <property type="component" value="Unassembled WGS sequence"/>
</dbReference>
<accession>A0A2S9GZF2</accession>
<keyword evidence="2" id="KW-1185">Reference proteome</keyword>
<dbReference type="AlphaFoldDB" id="A0A2S9GZF2"/>
<dbReference type="NCBIfam" id="TIGR01560">
    <property type="entry name" value="put_DNA_pack"/>
    <property type="match status" value="1"/>
</dbReference>
<evidence type="ECO:0000313" key="1">
    <source>
        <dbReference type="EMBL" id="PRC93083.1"/>
    </source>
</evidence>
<dbReference type="EMBL" id="PUGF01000009">
    <property type="protein sequence ID" value="PRC93083.1"/>
    <property type="molecule type" value="Genomic_DNA"/>
</dbReference>
<proteinExistence type="predicted"/>
<dbReference type="InterPro" id="IPR006450">
    <property type="entry name" value="Phage_HK97_gp6-like"/>
</dbReference>
<dbReference type="InterPro" id="IPR021146">
    <property type="entry name" value="Phage_gp6-like_head-tail"/>
</dbReference>
<name>A0A2S9GZF2_9BURK</name>
<gene>
    <name evidence="1" type="ORF">S2091_2169</name>
</gene>
<sequence length="113" mass="12596">MFVTLKLVKQNSSIDSSDTDEFLEFLINSAGQEAEEYLNRKLFINEVAMAQAVQDNKAGACPLVIVAPIQHAILIMIDEAYKNRGETVTGVSITSLPYGTRKRLDRYRIFAGL</sequence>
<reference evidence="1 2" key="1">
    <citation type="submission" date="2018-02" db="EMBL/GenBank/DDBJ databases">
        <title>Solimicrobium silvestre gen. nov., sp. nov., isolated from alpine forest soil.</title>
        <authorList>
            <person name="Margesin R."/>
            <person name="Albuquerque L."/>
            <person name="Zhang D.-C."/>
            <person name="Froufe H.J.C."/>
            <person name="Severino R."/>
            <person name="Roxo I."/>
            <person name="Egas C."/>
            <person name="Da Costa M.S."/>
        </authorList>
    </citation>
    <scope>NUCLEOTIDE SEQUENCE [LARGE SCALE GENOMIC DNA]</scope>
    <source>
        <strain evidence="1 2">S20-91</strain>
    </source>
</reference>
<protein>
    <submittedName>
        <fullName evidence="1">Phage gp6-like head-tail connector protein</fullName>
    </submittedName>
</protein>
<organism evidence="1 2">
    <name type="scientific">Solimicrobium silvestre</name>
    <dbReference type="NCBI Taxonomy" id="2099400"/>
    <lineage>
        <taxon>Bacteria</taxon>
        <taxon>Pseudomonadati</taxon>
        <taxon>Pseudomonadota</taxon>
        <taxon>Betaproteobacteria</taxon>
        <taxon>Burkholderiales</taxon>
        <taxon>Oxalobacteraceae</taxon>
        <taxon>Solimicrobium</taxon>
    </lineage>
</organism>
<dbReference type="Gene3D" id="1.10.3230.30">
    <property type="entry name" value="Phage gp6-like head-tail connector protein"/>
    <property type="match status" value="1"/>
</dbReference>
<dbReference type="CDD" id="cd08054">
    <property type="entry name" value="gp6"/>
    <property type="match status" value="1"/>
</dbReference>
<evidence type="ECO:0000313" key="2">
    <source>
        <dbReference type="Proteomes" id="UP000237839"/>
    </source>
</evidence>
<dbReference type="RefSeq" id="WP_105531822.1">
    <property type="nucleotide sequence ID" value="NZ_PUGF01000009.1"/>
</dbReference>
<dbReference type="Pfam" id="PF05135">
    <property type="entry name" value="Phage_connect_1"/>
    <property type="match status" value="1"/>
</dbReference>